<accession>A0A8H6EF96</accession>
<reference evidence="1 2" key="1">
    <citation type="journal article" date="2020" name="Phytopathology">
        <title>A high-quality genome resource of Botrytis fragariae, a new and rapidly spreading fungal pathogen causing strawberry gray mold in the U.S.A.</title>
        <authorList>
            <person name="Wu Y."/>
            <person name="Saski C.A."/>
            <person name="Schnabel G."/>
            <person name="Xiao S."/>
            <person name="Hu M."/>
        </authorList>
    </citation>
    <scope>NUCLEOTIDE SEQUENCE [LARGE SCALE GENOMIC DNA]</scope>
    <source>
        <strain evidence="1 2">BVB16</strain>
    </source>
</reference>
<dbReference type="EMBL" id="JABFCT010000015">
    <property type="protein sequence ID" value="KAF5870003.1"/>
    <property type="molecule type" value="Genomic_DNA"/>
</dbReference>
<comment type="caution">
    <text evidence="1">The sequence shown here is derived from an EMBL/GenBank/DDBJ whole genome shotgun (WGS) entry which is preliminary data.</text>
</comment>
<organism evidence="1 2">
    <name type="scientific">Botrytis fragariae</name>
    <dbReference type="NCBI Taxonomy" id="1964551"/>
    <lineage>
        <taxon>Eukaryota</taxon>
        <taxon>Fungi</taxon>
        <taxon>Dikarya</taxon>
        <taxon>Ascomycota</taxon>
        <taxon>Pezizomycotina</taxon>
        <taxon>Leotiomycetes</taxon>
        <taxon>Helotiales</taxon>
        <taxon>Sclerotiniaceae</taxon>
        <taxon>Botrytis</taxon>
    </lineage>
</organism>
<name>A0A8H6EF96_9HELO</name>
<protein>
    <submittedName>
        <fullName evidence="1">Uncharacterized protein</fullName>
    </submittedName>
</protein>
<dbReference type="Proteomes" id="UP000531561">
    <property type="component" value="Unassembled WGS sequence"/>
</dbReference>
<dbReference type="AlphaFoldDB" id="A0A8H6EF96"/>
<dbReference type="OrthoDB" id="3562994at2759"/>
<gene>
    <name evidence="1" type="ORF">Bfra_010149</name>
</gene>
<dbReference type="RefSeq" id="XP_037188950.1">
    <property type="nucleotide sequence ID" value="XM_037340482.1"/>
</dbReference>
<proteinExistence type="predicted"/>
<evidence type="ECO:0000313" key="2">
    <source>
        <dbReference type="Proteomes" id="UP000531561"/>
    </source>
</evidence>
<sequence>MGRSSKVIIDESCLMKGAPSCDKAKAKIDELGKNFPSDLPYIVTYEKKCLEAICQECGLRLKIKGSALGGITKHATSIWHGFNVKQRLGLNNLEETSTSKFMTRSKAMENPSEPNS</sequence>
<evidence type="ECO:0000313" key="1">
    <source>
        <dbReference type="EMBL" id="KAF5870003.1"/>
    </source>
</evidence>
<keyword evidence="2" id="KW-1185">Reference proteome</keyword>
<dbReference type="GeneID" id="59264174"/>